<gene>
    <name evidence="1" type="ORF">CWI38_0130p0020</name>
</gene>
<name>A0A4Q9M333_9MICR</name>
<dbReference type="EMBL" id="PITK01000130">
    <property type="protein sequence ID" value="TBU20112.1"/>
    <property type="molecule type" value="Genomic_DNA"/>
</dbReference>
<evidence type="ECO:0000313" key="2">
    <source>
        <dbReference type="Proteomes" id="UP000292282"/>
    </source>
</evidence>
<proteinExistence type="predicted"/>
<accession>A0A4Q9M333</accession>
<dbReference type="Proteomes" id="UP000292282">
    <property type="component" value="Unassembled WGS sequence"/>
</dbReference>
<keyword evidence="2" id="KW-1185">Reference proteome</keyword>
<organism evidence="1 2">
    <name type="scientific">Hamiltosporidium tvaerminnensis</name>
    <dbReference type="NCBI Taxonomy" id="1176355"/>
    <lineage>
        <taxon>Eukaryota</taxon>
        <taxon>Fungi</taxon>
        <taxon>Fungi incertae sedis</taxon>
        <taxon>Microsporidia</taxon>
        <taxon>Dubosqiidae</taxon>
        <taxon>Hamiltosporidium</taxon>
    </lineage>
</organism>
<comment type="caution">
    <text evidence="1">The sequence shown here is derived from an EMBL/GenBank/DDBJ whole genome shotgun (WGS) entry which is preliminary data.</text>
</comment>
<evidence type="ECO:0000313" key="1">
    <source>
        <dbReference type="EMBL" id="TBU20112.1"/>
    </source>
</evidence>
<reference evidence="1 2" key="1">
    <citation type="submission" date="2017-12" db="EMBL/GenBank/DDBJ databases">
        <authorList>
            <person name="Pombert J.-F."/>
            <person name="Haag K.L."/>
            <person name="Ebert D."/>
        </authorList>
    </citation>
    <scope>NUCLEOTIDE SEQUENCE [LARGE SCALE GENOMIC DNA]</scope>
    <source>
        <strain evidence="1">IL-G-3</strain>
    </source>
</reference>
<protein>
    <submittedName>
        <fullName evidence="1">Uncharacterized protein</fullName>
    </submittedName>
</protein>
<sequence>MYKQDRKSNQTLSSFEELYDAIRSVLVKNNMNLHPGCKERFYLPRTELGRYLIIASTTLRSSGKSKEISTRWASILKYRLVEEVPKKNLEEAQVKKLYNKIEKQKQRQKLDSKLYNAKKMSMPRNEATVDHLETRCEKMLSHEYTRPHNEMVGCLHLLLLNRYKSHSIQEFLHNEYAEIRIKRIISKQLELGITSQDSPQIYGLLTNDVEIISYVMTWDGIVTNTIKISLDVEGYLQSIVLKKTVETIFFDRRRELDSGSNAEGSWYRASRGVIKRAEMHEEPTLPLKQASRGEDFLEEPTINICEESEIEEETVVAKEVEENI</sequence>
<dbReference type="VEuPathDB" id="MicrosporidiaDB:CWI38_0130p0020"/>
<dbReference type="AlphaFoldDB" id="A0A4Q9M333"/>